<proteinExistence type="predicted"/>
<evidence type="ECO:0000313" key="1">
    <source>
        <dbReference type="EMBL" id="KAJ3832051.1"/>
    </source>
</evidence>
<dbReference type="EMBL" id="MU807101">
    <property type="protein sequence ID" value="KAJ3832051.1"/>
    <property type="molecule type" value="Genomic_DNA"/>
</dbReference>
<protein>
    <submittedName>
        <fullName evidence="1">Uncharacterized protein</fullName>
    </submittedName>
</protein>
<gene>
    <name evidence="1" type="ORF">F5878DRAFT_635646</name>
</gene>
<dbReference type="Proteomes" id="UP001163846">
    <property type="component" value="Unassembled WGS sequence"/>
</dbReference>
<dbReference type="AlphaFoldDB" id="A0AA38U4G2"/>
<sequence>MYKISRFDNAIVLVLKVLSTMLAMEMFHHLRRGQRVSLLLQMAATTTTSLGLAAQLLSTTCDLDDHLNLGKFIPKTQAQKLAIATKHLDEMTKILESIRKLVCEHGTIDHKKEFGRLSKVFKIHNINLGNLERLVEEQEKVGGRKIMFRWNGSIHSSLKKLQDNVNRDKDNAFRVSVRIRAELIDSDLVTIMIEDELESSDKAITEIPASLDNDIANQKIARNLDPLVVIVNPFLNMAEDQRGDLALGAVASVGSDQCSTE</sequence>
<comment type="caution">
    <text evidence="1">The sequence shown here is derived from an EMBL/GenBank/DDBJ whole genome shotgun (WGS) entry which is preliminary data.</text>
</comment>
<organism evidence="1 2">
    <name type="scientific">Lentinula raphanica</name>
    <dbReference type="NCBI Taxonomy" id="153919"/>
    <lineage>
        <taxon>Eukaryota</taxon>
        <taxon>Fungi</taxon>
        <taxon>Dikarya</taxon>
        <taxon>Basidiomycota</taxon>
        <taxon>Agaricomycotina</taxon>
        <taxon>Agaricomycetes</taxon>
        <taxon>Agaricomycetidae</taxon>
        <taxon>Agaricales</taxon>
        <taxon>Marasmiineae</taxon>
        <taxon>Omphalotaceae</taxon>
        <taxon>Lentinula</taxon>
    </lineage>
</organism>
<reference evidence="1" key="1">
    <citation type="submission" date="2022-08" db="EMBL/GenBank/DDBJ databases">
        <authorList>
            <consortium name="DOE Joint Genome Institute"/>
            <person name="Min B."/>
            <person name="Riley R."/>
            <person name="Sierra-Patev S."/>
            <person name="Naranjo-Ortiz M."/>
            <person name="Looney B."/>
            <person name="Konkel Z."/>
            <person name="Slot J.C."/>
            <person name="Sakamoto Y."/>
            <person name="Steenwyk J.L."/>
            <person name="Rokas A."/>
            <person name="Carro J."/>
            <person name="Camarero S."/>
            <person name="Ferreira P."/>
            <person name="Molpeceres G."/>
            <person name="Ruiz-Duenas F.J."/>
            <person name="Serrano A."/>
            <person name="Henrissat B."/>
            <person name="Drula E."/>
            <person name="Hughes K.W."/>
            <person name="Mata J.L."/>
            <person name="Ishikawa N.K."/>
            <person name="Vargas-Isla R."/>
            <person name="Ushijima S."/>
            <person name="Smith C.A."/>
            <person name="Ahrendt S."/>
            <person name="Andreopoulos W."/>
            <person name="He G."/>
            <person name="Labutti K."/>
            <person name="Lipzen A."/>
            <person name="Ng V."/>
            <person name="Sandor L."/>
            <person name="Barry K."/>
            <person name="Martinez A.T."/>
            <person name="Xiao Y."/>
            <person name="Gibbons J.G."/>
            <person name="Terashima K."/>
            <person name="Hibbett D.S."/>
            <person name="Grigoriev I.V."/>
        </authorList>
    </citation>
    <scope>NUCLEOTIDE SEQUENCE</scope>
    <source>
        <strain evidence="1">TFB9207</strain>
    </source>
</reference>
<evidence type="ECO:0000313" key="2">
    <source>
        <dbReference type="Proteomes" id="UP001163846"/>
    </source>
</evidence>
<name>A0AA38U4G2_9AGAR</name>
<accession>A0AA38U4G2</accession>
<keyword evidence="2" id="KW-1185">Reference proteome</keyword>